<feature type="region of interest" description="Disordered" evidence="1">
    <location>
        <begin position="200"/>
        <end position="243"/>
    </location>
</feature>
<name>A0A9Q9ELK9_9PEZI</name>
<sequence length="379" mass="43545">MEWSKREVWAQPAQAFNRLMEITTEQRARVANIDRLTDEHNRWISEARDLLNEWWAGQEAMNNGAWTSHLRTDNLHARVQYAVTQRDQLYDQLKSSRSEFDFFQMGRDHLVSSIREVSIDSRGWPLGPHFENLMQTYIQWEQEGGTPDWGSSYGQQGGGYSSAGTNSQRPTWPPPGHSPEPRYTAESGYSAYGASYQHEQPRFDWGPPLPDSARSDHPFYQPNWESEEPLPERPPPPNLSGFEFTFSASATAQPPEPEPEPEPLLPLTLLLEPMDRWREFTAQCFQDYASMTVFPDPSGFDPVVVTPCSKRQCLEEQRALLACQCQVRVAFEGLEINPRREMIRWHPDKFSSCPAEKRALFQAMATEVFQVLSAMNDAR</sequence>
<evidence type="ECO:0008006" key="4">
    <source>
        <dbReference type="Google" id="ProtNLM"/>
    </source>
</evidence>
<gene>
    <name evidence="2" type="ORF">Slin15195_G085040</name>
</gene>
<organism evidence="2 3">
    <name type="scientific">Septoria linicola</name>
    <dbReference type="NCBI Taxonomy" id="215465"/>
    <lineage>
        <taxon>Eukaryota</taxon>
        <taxon>Fungi</taxon>
        <taxon>Dikarya</taxon>
        <taxon>Ascomycota</taxon>
        <taxon>Pezizomycotina</taxon>
        <taxon>Dothideomycetes</taxon>
        <taxon>Dothideomycetidae</taxon>
        <taxon>Mycosphaerellales</taxon>
        <taxon>Mycosphaerellaceae</taxon>
        <taxon>Septoria</taxon>
    </lineage>
</organism>
<dbReference type="EMBL" id="CP099424">
    <property type="protein sequence ID" value="USW55185.1"/>
    <property type="molecule type" value="Genomic_DNA"/>
</dbReference>
<evidence type="ECO:0000313" key="3">
    <source>
        <dbReference type="Proteomes" id="UP001056384"/>
    </source>
</evidence>
<evidence type="ECO:0000256" key="1">
    <source>
        <dbReference type="SAM" id="MobiDB-lite"/>
    </source>
</evidence>
<proteinExistence type="predicted"/>
<keyword evidence="3" id="KW-1185">Reference proteome</keyword>
<dbReference type="AlphaFoldDB" id="A0A9Q9ELK9"/>
<reference evidence="2" key="1">
    <citation type="submission" date="2022-06" db="EMBL/GenBank/DDBJ databases">
        <title>Complete genome sequences of two strains of the flax pathogen Septoria linicola.</title>
        <authorList>
            <person name="Lapalu N."/>
            <person name="Simon A."/>
            <person name="Demenou B."/>
            <person name="Paumier D."/>
            <person name="Guillot M.-P."/>
            <person name="Gout L."/>
            <person name="Valade R."/>
        </authorList>
    </citation>
    <scope>NUCLEOTIDE SEQUENCE</scope>
    <source>
        <strain evidence="2">SE15195</strain>
    </source>
</reference>
<feature type="region of interest" description="Disordered" evidence="1">
    <location>
        <begin position="145"/>
        <end position="186"/>
    </location>
</feature>
<protein>
    <recommendedName>
        <fullName evidence="4">J domain-containing protein</fullName>
    </recommendedName>
</protein>
<accession>A0A9Q9ELK9</accession>
<evidence type="ECO:0000313" key="2">
    <source>
        <dbReference type="EMBL" id="USW55185.1"/>
    </source>
</evidence>
<dbReference type="Proteomes" id="UP001056384">
    <property type="component" value="Chromosome 7"/>
</dbReference>